<reference evidence="3" key="1">
    <citation type="journal article" date="2021" name="Nat. Commun.">
        <title>Genetic determinants of endophytism in the Arabidopsis root mycobiome.</title>
        <authorList>
            <person name="Mesny F."/>
            <person name="Miyauchi S."/>
            <person name="Thiergart T."/>
            <person name="Pickel B."/>
            <person name="Atanasova L."/>
            <person name="Karlsson M."/>
            <person name="Huettel B."/>
            <person name="Barry K.W."/>
            <person name="Haridas S."/>
            <person name="Chen C."/>
            <person name="Bauer D."/>
            <person name="Andreopoulos W."/>
            <person name="Pangilinan J."/>
            <person name="LaButti K."/>
            <person name="Riley R."/>
            <person name="Lipzen A."/>
            <person name="Clum A."/>
            <person name="Drula E."/>
            <person name="Henrissat B."/>
            <person name="Kohler A."/>
            <person name="Grigoriev I.V."/>
            <person name="Martin F.M."/>
            <person name="Hacquard S."/>
        </authorList>
    </citation>
    <scope>NUCLEOTIDE SEQUENCE</scope>
    <source>
        <strain evidence="3">MPI-SDFR-AT-0120</strain>
    </source>
</reference>
<proteinExistence type="predicted"/>
<evidence type="ECO:0000256" key="2">
    <source>
        <dbReference type="SAM" id="Phobius"/>
    </source>
</evidence>
<evidence type="ECO:0000313" key="4">
    <source>
        <dbReference type="Proteomes" id="UP000813461"/>
    </source>
</evidence>
<comment type="caution">
    <text evidence="3">The sequence shown here is derived from an EMBL/GenBank/DDBJ whole genome shotgun (WGS) entry which is preliminary data.</text>
</comment>
<sequence>MRSTSRRLPEEAGSALDDSTFEFLETSDDEGHTESIASTDGCTPDDASSFSDDDDDYDARASEVQHSTPSLPAEAAEDHTDTRSIHSAGDSIMTEVPSYARDSGLSSRIRLEEGSADEAGVISGSKVIRSFPDERGQTYRIIDKYQWSQVRLVVKAAMSQHSIPTPDSYRILFIGSISSYDEDAVIKKIIAALTSSQSTSRSHMVSGQLEPYGPVILRDRSDSIKVLSEDGERARVAISVDEDTYLTFESGRTSPSELRPDLAIFCHSSEPNVRTKEFAAAHEVFDRENIPYLDLISARQYHHGSQSYNSRSLSVCVEGRNDPEVDYEFIELLELDYWTFSELEPSQVNRHLAAISPHMRAAAQTKTRASRSGDLSRAPNKKLGATPRAPRQMLILLMLLTGMISTYLFGPVLMPMLSELVSNNRIAPPASVPEHEFCSSTASLVVTSAPAVSPASPSLKLVPRDLTVMPPQPKPPKQGNAKSKKSINYEIETTSEHEFMLVPHKDILTARKKPQLQIEVTRASELVPIHYNRTISGVYVVHLDQQYPYGTFDVSIASYSKPLLQQSFEIALGHNRSTFGQYFDTTRSALIATQLRVLEISAKTKDEVLSRVADAEMVARVWGKEAKELGKDITSDLERTTEKMISRLGMQARMARDLSGVAWSGLQKATAPVRTSSPMLRARLNALRMRCKLEMATGLSGRSNDGTQSWACSKVRN</sequence>
<evidence type="ECO:0000256" key="1">
    <source>
        <dbReference type="SAM" id="MobiDB-lite"/>
    </source>
</evidence>
<feature type="compositionally biased region" description="Polar residues" evidence="1">
    <location>
        <begin position="700"/>
        <end position="711"/>
    </location>
</feature>
<feature type="transmembrane region" description="Helical" evidence="2">
    <location>
        <begin position="394"/>
        <end position="417"/>
    </location>
</feature>
<gene>
    <name evidence="3" type="ORF">FB567DRAFT_516684</name>
</gene>
<dbReference type="AlphaFoldDB" id="A0A8K0RBE5"/>
<dbReference type="EMBL" id="JAGMVJ010000003">
    <property type="protein sequence ID" value="KAH7092184.1"/>
    <property type="molecule type" value="Genomic_DNA"/>
</dbReference>
<name>A0A8K0RBE5_9PLEO</name>
<keyword evidence="2" id="KW-0812">Transmembrane</keyword>
<feature type="region of interest" description="Disordered" evidence="1">
    <location>
        <begin position="698"/>
        <end position="717"/>
    </location>
</feature>
<evidence type="ECO:0000313" key="3">
    <source>
        <dbReference type="EMBL" id="KAH7092184.1"/>
    </source>
</evidence>
<protein>
    <submittedName>
        <fullName evidence="3">Uncharacterized protein</fullName>
    </submittedName>
</protein>
<keyword evidence="2" id="KW-1133">Transmembrane helix</keyword>
<feature type="region of interest" description="Disordered" evidence="1">
    <location>
        <begin position="1"/>
        <end position="94"/>
    </location>
</feature>
<organism evidence="3 4">
    <name type="scientific">Paraphoma chrysanthemicola</name>
    <dbReference type="NCBI Taxonomy" id="798071"/>
    <lineage>
        <taxon>Eukaryota</taxon>
        <taxon>Fungi</taxon>
        <taxon>Dikarya</taxon>
        <taxon>Ascomycota</taxon>
        <taxon>Pezizomycotina</taxon>
        <taxon>Dothideomycetes</taxon>
        <taxon>Pleosporomycetidae</taxon>
        <taxon>Pleosporales</taxon>
        <taxon>Pleosporineae</taxon>
        <taxon>Phaeosphaeriaceae</taxon>
        <taxon>Paraphoma</taxon>
    </lineage>
</organism>
<dbReference type="Proteomes" id="UP000813461">
    <property type="component" value="Unassembled WGS sequence"/>
</dbReference>
<feature type="region of interest" description="Disordered" evidence="1">
    <location>
        <begin position="363"/>
        <end position="385"/>
    </location>
</feature>
<keyword evidence="2" id="KW-0472">Membrane</keyword>
<dbReference type="OrthoDB" id="439943at2759"/>
<keyword evidence="4" id="KW-1185">Reference proteome</keyword>
<accession>A0A8K0RBE5</accession>